<comment type="subcellular location">
    <subcellularLocation>
        <location evidence="7">Cytoplasm</location>
    </subcellularLocation>
</comment>
<evidence type="ECO:0000256" key="4">
    <source>
        <dbReference type="ARBA" id="ARBA00022759"/>
    </source>
</evidence>
<comment type="cofactor">
    <cofactor evidence="7">
        <name>Zn(2+)</name>
        <dbReference type="ChEBI" id="CHEBI:29105"/>
    </cofactor>
    <text evidence="7">Binds 1 zinc ion.</text>
</comment>
<keyword evidence="7" id="KW-0963">Cytoplasm</keyword>
<organism evidence="8 9">
    <name type="scientific">Kiloniella antarctica</name>
    <dbReference type="NCBI Taxonomy" id="1550907"/>
    <lineage>
        <taxon>Bacteria</taxon>
        <taxon>Pseudomonadati</taxon>
        <taxon>Pseudomonadota</taxon>
        <taxon>Alphaproteobacteria</taxon>
        <taxon>Rhodospirillales</taxon>
        <taxon>Kiloniellaceae</taxon>
        <taxon>Kiloniella</taxon>
    </lineage>
</organism>
<keyword evidence="6 7" id="KW-0862">Zinc</keyword>
<dbReference type="RefSeq" id="WP_380248674.1">
    <property type="nucleotide sequence ID" value="NZ_JBHUII010000001.1"/>
</dbReference>
<feature type="binding site" evidence="7">
    <location>
        <position position="158"/>
    </location>
    <ligand>
        <name>Zn(2+)</name>
        <dbReference type="ChEBI" id="CHEBI:29105"/>
        <note>catalytic</note>
    </ligand>
</feature>
<keyword evidence="4 7" id="KW-0255">Endonuclease</keyword>
<evidence type="ECO:0000256" key="7">
    <source>
        <dbReference type="HAMAP-Rule" id="MF_00009"/>
    </source>
</evidence>
<evidence type="ECO:0000256" key="5">
    <source>
        <dbReference type="ARBA" id="ARBA00022801"/>
    </source>
</evidence>
<evidence type="ECO:0000256" key="1">
    <source>
        <dbReference type="ARBA" id="ARBA00010875"/>
    </source>
</evidence>
<comment type="function">
    <text evidence="7">Single strand-specific metallo-endoribonuclease involved in late-stage 70S ribosome quality control and in maturation of the 3' terminus of the 16S rRNA.</text>
</comment>
<keyword evidence="3 7" id="KW-0479">Metal-binding</keyword>
<keyword evidence="7" id="KW-0690">Ribosome biogenesis</keyword>
<keyword evidence="9" id="KW-1185">Reference proteome</keyword>
<dbReference type="EC" id="3.1.-.-" evidence="7"/>
<protein>
    <recommendedName>
        <fullName evidence="7">Endoribonuclease YbeY</fullName>
        <ecNumber evidence="7">3.1.-.-</ecNumber>
    </recommendedName>
</protein>
<feature type="binding site" evidence="7">
    <location>
        <position position="162"/>
    </location>
    <ligand>
        <name>Zn(2+)</name>
        <dbReference type="ChEBI" id="CHEBI:29105"/>
        <note>catalytic</note>
    </ligand>
</feature>
<dbReference type="Proteomes" id="UP001597294">
    <property type="component" value="Unassembled WGS sequence"/>
</dbReference>
<evidence type="ECO:0000313" key="8">
    <source>
        <dbReference type="EMBL" id="MFD2204767.1"/>
    </source>
</evidence>
<sequence length="208" mass="23212">MSDLIMTEAMERSLEIDNDAFSTIGLEIGVEVRDELWEEDLPHCRALIHRAVLLSYVLGGFSSEASCVEITSISEAELSVVLSNDPDIQKLNLEYRGKGKPTNVLSFSTLDDPAEENLAHQRGVLSLGDIILSRETLICEAKTQSKRLEDHFTHLLVHGVLHLLGYDHLSEDEALEMESLEIEILSRLGIKNPYELDGDRLIEGAIDE</sequence>
<dbReference type="EMBL" id="JBHUII010000001">
    <property type="protein sequence ID" value="MFD2204767.1"/>
    <property type="molecule type" value="Genomic_DNA"/>
</dbReference>
<reference evidence="9" key="1">
    <citation type="journal article" date="2019" name="Int. J. Syst. Evol. Microbiol.">
        <title>The Global Catalogue of Microorganisms (GCM) 10K type strain sequencing project: providing services to taxonomists for standard genome sequencing and annotation.</title>
        <authorList>
            <consortium name="The Broad Institute Genomics Platform"/>
            <consortium name="The Broad Institute Genome Sequencing Center for Infectious Disease"/>
            <person name="Wu L."/>
            <person name="Ma J."/>
        </authorList>
    </citation>
    <scope>NUCLEOTIDE SEQUENCE [LARGE SCALE GENOMIC DNA]</scope>
    <source>
        <strain evidence="9">CGMCC 4.7192</strain>
    </source>
</reference>
<comment type="caution">
    <text evidence="8">The sequence shown here is derived from an EMBL/GenBank/DDBJ whole genome shotgun (WGS) entry which is preliminary data.</text>
</comment>
<keyword evidence="2 7" id="KW-0540">Nuclease</keyword>
<dbReference type="PROSITE" id="PS01306">
    <property type="entry name" value="UPF0054"/>
    <property type="match status" value="1"/>
</dbReference>
<dbReference type="NCBIfam" id="TIGR00043">
    <property type="entry name" value="rRNA maturation RNase YbeY"/>
    <property type="match status" value="1"/>
</dbReference>
<dbReference type="Pfam" id="PF02130">
    <property type="entry name" value="YbeY"/>
    <property type="match status" value="1"/>
</dbReference>
<proteinExistence type="inferred from homology"/>
<dbReference type="SUPFAM" id="SSF55486">
    <property type="entry name" value="Metalloproteases ('zincins'), catalytic domain"/>
    <property type="match status" value="1"/>
</dbReference>
<name>A0ABW5BFB0_9PROT</name>
<evidence type="ECO:0000256" key="2">
    <source>
        <dbReference type="ARBA" id="ARBA00022722"/>
    </source>
</evidence>
<accession>A0ABW5BFB0</accession>
<evidence type="ECO:0000313" key="9">
    <source>
        <dbReference type="Proteomes" id="UP001597294"/>
    </source>
</evidence>
<keyword evidence="5 7" id="KW-0378">Hydrolase</keyword>
<dbReference type="HAMAP" id="MF_00009">
    <property type="entry name" value="Endoribonucl_YbeY"/>
    <property type="match status" value="1"/>
</dbReference>
<dbReference type="InterPro" id="IPR002036">
    <property type="entry name" value="YbeY"/>
</dbReference>
<dbReference type="Gene3D" id="3.40.390.30">
    <property type="entry name" value="Metalloproteases ('zincins'), catalytic domain"/>
    <property type="match status" value="1"/>
</dbReference>
<comment type="similarity">
    <text evidence="1 7">Belongs to the endoribonuclease YbeY family.</text>
</comment>
<evidence type="ECO:0000256" key="3">
    <source>
        <dbReference type="ARBA" id="ARBA00022723"/>
    </source>
</evidence>
<dbReference type="InterPro" id="IPR020549">
    <property type="entry name" value="YbeY_CS"/>
</dbReference>
<dbReference type="PANTHER" id="PTHR46986:SF1">
    <property type="entry name" value="ENDORIBONUCLEASE YBEY, CHLOROPLASTIC"/>
    <property type="match status" value="1"/>
</dbReference>
<evidence type="ECO:0000256" key="6">
    <source>
        <dbReference type="ARBA" id="ARBA00022833"/>
    </source>
</evidence>
<dbReference type="PANTHER" id="PTHR46986">
    <property type="entry name" value="ENDORIBONUCLEASE YBEY, CHLOROPLASTIC"/>
    <property type="match status" value="1"/>
</dbReference>
<dbReference type="InterPro" id="IPR023091">
    <property type="entry name" value="MetalPrtase_cat_dom_sf_prd"/>
</dbReference>
<gene>
    <name evidence="7 8" type="primary">ybeY</name>
    <name evidence="8" type="ORF">ACFSKO_04065</name>
</gene>
<feature type="binding site" evidence="7">
    <location>
        <position position="168"/>
    </location>
    <ligand>
        <name>Zn(2+)</name>
        <dbReference type="ChEBI" id="CHEBI:29105"/>
        <note>catalytic</note>
    </ligand>
</feature>
<keyword evidence="7" id="KW-0698">rRNA processing</keyword>